<dbReference type="PANTHER" id="PTHR47249">
    <property type="entry name" value="VACUOLAR PROTEIN 8"/>
    <property type="match status" value="1"/>
</dbReference>
<dbReference type="InterPro" id="IPR016024">
    <property type="entry name" value="ARM-type_fold"/>
</dbReference>
<comment type="subcellular location">
    <subcellularLocation>
        <location evidence="1">Vacuole membrane</location>
        <topology evidence="1">Lipid-anchor</topology>
    </subcellularLocation>
</comment>
<keyword evidence="10" id="KW-1185">Reference proteome</keyword>
<evidence type="ECO:0000256" key="3">
    <source>
        <dbReference type="ARBA" id="ARBA00022554"/>
    </source>
</evidence>
<evidence type="ECO:0000256" key="8">
    <source>
        <dbReference type="SAM" id="MobiDB-lite"/>
    </source>
</evidence>
<proteinExistence type="inferred from homology"/>
<dbReference type="OrthoDB" id="3054759at2759"/>
<organism evidence="9 10">
    <name type="scientific">Mycena chlorophos</name>
    <name type="common">Agaric fungus</name>
    <name type="synonym">Agaricus chlorophos</name>
    <dbReference type="NCBI Taxonomy" id="658473"/>
    <lineage>
        <taxon>Eukaryota</taxon>
        <taxon>Fungi</taxon>
        <taxon>Dikarya</taxon>
        <taxon>Basidiomycota</taxon>
        <taxon>Agaricomycotina</taxon>
        <taxon>Agaricomycetes</taxon>
        <taxon>Agaricomycetidae</taxon>
        <taxon>Agaricales</taxon>
        <taxon>Marasmiineae</taxon>
        <taxon>Mycenaceae</taxon>
        <taxon>Mycena</taxon>
    </lineage>
</organism>
<dbReference type="InterPro" id="IPR045156">
    <property type="entry name" value="Vac8"/>
</dbReference>
<evidence type="ECO:0000256" key="4">
    <source>
        <dbReference type="ARBA" id="ARBA00022737"/>
    </source>
</evidence>
<dbReference type="EMBL" id="JACAZE010000004">
    <property type="protein sequence ID" value="KAF7318454.1"/>
    <property type="molecule type" value="Genomic_DNA"/>
</dbReference>
<dbReference type="InterPro" id="IPR011989">
    <property type="entry name" value="ARM-like"/>
</dbReference>
<evidence type="ECO:0000256" key="7">
    <source>
        <dbReference type="ARBA" id="ARBA00026209"/>
    </source>
</evidence>
<keyword evidence="5" id="KW-0472">Membrane</keyword>
<evidence type="ECO:0000256" key="2">
    <source>
        <dbReference type="ARBA" id="ARBA00005462"/>
    </source>
</evidence>
<dbReference type="GO" id="GO:0005774">
    <property type="term" value="C:vacuolar membrane"/>
    <property type="evidence" value="ECO:0007669"/>
    <property type="project" value="UniProtKB-SubCell"/>
</dbReference>
<dbReference type="GO" id="GO:0043495">
    <property type="term" value="F:protein-membrane adaptor activity"/>
    <property type="evidence" value="ECO:0007669"/>
    <property type="project" value="InterPro"/>
</dbReference>
<evidence type="ECO:0000256" key="5">
    <source>
        <dbReference type="ARBA" id="ARBA00023136"/>
    </source>
</evidence>
<dbReference type="SUPFAM" id="SSF48371">
    <property type="entry name" value="ARM repeat"/>
    <property type="match status" value="2"/>
</dbReference>
<feature type="compositionally biased region" description="Basic and acidic residues" evidence="8">
    <location>
        <begin position="18"/>
        <end position="29"/>
    </location>
</feature>
<dbReference type="AlphaFoldDB" id="A0A8H6TJT2"/>
<dbReference type="GO" id="GO:0071562">
    <property type="term" value="P:nucleus-vacuole junction assembly"/>
    <property type="evidence" value="ECO:0007669"/>
    <property type="project" value="InterPro"/>
</dbReference>
<reference evidence="9" key="1">
    <citation type="submission" date="2020-05" db="EMBL/GenBank/DDBJ databases">
        <title>Mycena genomes resolve the evolution of fungal bioluminescence.</title>
        <authorList>
            <person name="Tsai I.J."/>
        </authorList>
    </citation>
    <scope>NUCLEOTIDE SEQUENCE</scope>
    <source>
        <strain evidence="9">110903Hualien_Pintung</strain>
    </source>
</reference>
<dbReference type="Gene3D" id="1.25.10.10">
    <property type="entry name" value="Leucine-rich Repeat Variant"/>
    <property type="match status" value="3"/>
</dbReference>
<keyword evidence="4" id="KW-0677">Repeat</keyword>
<dbReference type="SMART" id="SM00185">
    <property type="entry name" value="ARM"/>
    <property type="match status" value="5"/>
</dbReference>
<sequence length="811" mass="87456">MSFFSRLSKGGGSGGNEAGEKRGGDEKKAPNSAPKAKASFFGAATKAVKTRWVTEQTRELLTAHQKIPLTDPTAAKFWEFFKDENSSDETRSLVALQFAHECKQSEAQANLVAGYLRAHAADFDTLYTSSLPKARAYMALIIGHLASYSSTAEVVLGTKPAERLARLMDDLDREVRDSALFALLRLAAASPNGAQMAANADVLRRAVGFLRSKVDNERLKSLHLMANIAKHEKTAPAVLSLRPTQTLVALTGDQNPAIQRVALVALVHLSLWPAGAQAILQTTFFERASVLLDLPEAISRGHTAQILGRMCIHRSLPAAANAVLALNPCERLVTLLSDPNEEVTRVTLYALGKISLLPAGRQPVASAGAVQFAVDALGSSTQGRVVSGIEILNSLARSEETLPLVLSANPFEGLMHLLDTELQRKNALVALHPLTEWHDGAHMAVQAGILQCLIQFLSPEAGIVPQIRHLSIQILSAIADKESLHPVLSEACPMVALVPLLSDTDPLVQRIAANIIARISATNLESVHAFIDASGVAAIPLLLDSADSDVRGQGCLLVAMLAKEETTYLTLLSVDIAPKLVAIVSNDAQSVIRFAIIALTTLALWPETQEAIADANLAARGDESPSITIRSTQQGTWYCAMNVDIAADPSVGITEAIRMPFPFREIGIWMPDEPRVVKSLELMRVVESLAGMPSEGAALMQRLVLFCLRLPLHVLEGRHLFMLPARYQTLARVLFLSCERANTDEVASRLTEDELLIIIRDVLVAYADGSGDVLDSEGAFTAAWLLVQIAHRTHRVTTSPNGGPNPISSYY</sequence>
<accession>A0A8H6TJT2</accession>
<comment type="similarity">
    <text evidence="2">Belongs to the beta-catenin family.</text>
</comment>
<name>A0A8H6TJT2_MYCCL</name>
<evidence type="ECO:0000313" key="9">
    <source>
        <dbReference type="EMBL" id="KAF7318454.1"/>
    </source>
</evidence>
<evidence type="ECO:0000256" key="6">
    <source>
        <dbReference type="ARBA" id="ARBA00023288"/>
    </source>
</evidence>
<gene>
    <name evidence="9" type="ORF">HMN09_00354600</name>
</gene>
<keyword evidence="3" id="KW-0926">Vacuole</keyword>
<evidence type="ECO:0000256" key="1">
    <source>
        <dbReference type="ARBA" id="ARBA00004592"/>
    </source>
</evidence>
<dbReference type="Proteomes" id="UP000613580">
    <property type="component" value="Unassembled WGS sequence"/>
</dbReference>
<feature type="region of interest" description="Disordered" evidence="8">
    <location>
        <begin position="1"/>
        <end position="36"/>
    </location>
</feature>
<evidence type="ECO:0000313" key="10">
    <source>
        <dbReference type="Proteomes" id="UP000613580"/>
    </source>
</evidence>
<protein>
    <recommendedName>
        <fullName evidence="7">Vacuolar protein 8</fullName>
    </recommendedName>
</protein>
<comment type="caution">
    <text evidence="9">The sequence shown here is derived from an EMBL/GenBank/DDBJ whole genome shotgun (WGS) entry which is preliminary data.</text>
</comment>
<keyword evidence="6" id="KW-0449">Lipoprotein</keyword>
<dbReference type="PANTHER" id="PTHR47249:SF1">
    <property type="entry name" value="VACUOLAR PROTEIN 8"/>
    <property type="match status" value="1"/>
</dbReference>
<dbReference type="InterPro" id="IPR000225">
    <property type="entry name" value="Armadillo"/>
</dbReference>